<keyword evidence="3" id="KW-1185">Reference proteome</keyword>
<reference evidence="2" key="1">
    <citation type="submission" date="2021-02" db="EMBL/GenBank/DDBJ databases">
        <authorList>
            <person name="Dougan E. K."/>
            <person name="Rhodes N."/>
            <person name="Thang M."/>
            <person name="Chan C."/>
        </authorList>
    </citation>
    <scope>NUCLEOTIDE SEQUENCE</scope>
</reference>
<protein>
    <submittedName>
        <fullName evidence="2">Uncharacterized protein</fullName>
    </submittedName>
</protein>
<dbReference type="Proteomes" id="UP000604046">
    <property type="component" value="Unassembled WGS sequence"/>
</dbReference>
<proteinExistence type="predicted"/>
<comment type="caution">
    <text evidence="2">The sequence shown here is derived from an EMBL/GenBank/DDBJ whole genome shotgun (WGS) entry which is preliminary data.</text>
</comment>
<feature type="compositionally biased region" description="Basic and acidic residues" evidence="1">
    <location>
        <begin position="580"/>
        <end position="590"/>
    </location>
</feature>
<evidence type="ECO:0000313" key="2">
    <source>
        <dbReference type="EMBL" id="CAE7329591.1"/>
    </source>
</evidence>
<name>A0A812NS60_9DINO</name>
<evidence type="ECO:0000256" key="1">
    <source>
        <dbReference type="SAM" id="MobiDB-lite"/>
    </source>
</evidence>
<gene>
    <name evidence="2" type="ORF">SNAT2548_LOCUS17254</name>
</gene>
<dbReference type="AlphaFoldDB" id="A0A812NS60"/>
<evidence type="ECO:0000313" key="3">
    <source>
        <dbReference type="Proteomes" id="UP000604046"/>
    </source>
</evidence>
<dbReference type="OrthoDB" id="481024at2759"/>
<dbReference type="EMBL" id="CAJNDS010002104">
    <property type="protein sequence ID" value="CAE7329591.1"/>
    <property type="molecule type" value="Genomic_DNA"/>
</dbReference>
<feature type="region of interest" description="Disordered" evidence="1">
    <location>
        <begin position="1"/>
        <end position="22"/>
    </location>
</feature>
<sequence>MASPPATAGGTPRGRAGPCRKAKAASNPLAPALFALGQHEALCQAAAKLHRDDALRRPASPSWGPRCGEGTSHRLREAWWSWVLPSDTPSSCEHRRRSACRRNANFSSSCRNCPTCSAVGSSSPCVPPLVPTMRSARCPRPSHEGTPLRTMQRYAAIWETLQACLGGEPLDDAPHAWPIATLPAVLGGLGLQSAQRTAPAAYWAAWADALPVMRARAPDLASRCREALEGGPGRDAPCLREAVEAGALLREAGWQTCPTWSLVERGAPAPSRRRRARRLAAWMADARDANPQQALPRTHASARHATQFPGTLAIPGRTAGRSMARCDPHRAGHHAPTEAMQIALRRRLRQPLPLHSNTCGPPHGCRGAVDRFGDHALACPRTGLLARRAKIVERAWVQVAREAVGSEGQVVPQQWLANTTAPQVGAQDRRRLDLVVYGALRSGGAQCCDATLVSPLTRSGHPQPCAAAVDGAVLRVAERRKHAAYPELTRGGPQTLVVLGSEVGGRWNAQARGFVRDLVRLKAYRAPLPVRAAATAAWARRWWSMLAVAVQQAVASTALGGAWRQPLQPEAGEGPPLDSVIHHAAPEGHSRLPLRP</sequence>
<feature type="compositionally biased region" description="Low complexity" evidence="1">
    <location>
        <begin position="1"/>
        <end position="17"/>
    </location>
</feature>
<accession>A0A812NS60</accession>
<feature type="region of interest" description="Disordered" evidence="1">
    <location>
        <begin position="565"/>
        <end position="596"/>
    </location>
</feature>
<organism evidence="2 3">
    <name type="scientific">Symbiodinium natans</name>
    <dbReference type="NCBI Taxonomy" id="878477"/>
    <lineage>
        <taxon>Eukaryota</taxon>
        <taxon>Sar</taxon>
        <taxon>Alveolata</taxon>
        <taxon>Dinophyceae</taxon>
        <taxon>Suessiales</taxon>
        <taxon>Symbiodiniaceae</taxon>
        <taxon>Symbiodinium</taxon>
    </lineage>
</organism>